<protein>
    <submittedName>
        <fullName evidence="1">Uncharacterized protein</fullName>
    </submittedName>
</protein>
<proteinExistence type="predicted"/>
<sequence length="63" mass="6856">MQDYQDSAGAIRQTVSLLESSGIQSSVLASTLLAAAIEQYQNCAQDLSLTKQDIQEIVERLVL</sequence>
<evidence type="ECO:0000313" key="2">
    <source>
        <dbReference type="Proteomes" id="UP001548189"/>
    </source>
</evidence>
<name>A0ABV2BUW2_9GAMM</name>
<accession>A0ABV2BUW2</accession>
<comment type="caution">
    <text evidence="1">The sequence shown here is derived from an EMBL/GenBank/DDBJ whole genome shotgun (WGS) entry which is preliminary data.</text>
</comment>
<evidence type="ECO:0000313" key="1">
    <source>
        <dbReference type="EMBL" id="MET1255707.1"/>
    </source>
</evidence>
<keyword evidence="2" id="KW-1185">Reference proteome</keyword>
<dbReference type="EMBL" id="JBEVCJ010000012">
    <property type="protein sequence ID" value="MET1255707.1"/>
    <property type="molecule type" value="Genomic_DNA"/>
</dbReference>
<gene>
    <name evidence="1" type="ORF">ABVT43_11270</name>
</gene>
<dbReference type="Proteomes" id="UP001548189">
    <property type="component" value="Unassembled WGS sequence"/>
</dbReference>
<organism evidence="1 2">
    <name type="scientific">Aliikangiella maris</name>
    <dbReference type="NCBI Taxonomy" id="3162458"/>
    <lineage>
        <taxon>Bacteria</taxon>
        <taxon>Pseudomonadati</taxon>
        <taxon>Pseudomonadota</taxon>
        <taxon>Gammaproteobacteria</taxon>
        <taxon>Oceanospirillales</taxon>
        <taxon>Pleioneaceae</taxon>
        <taxon>Aliikangiella</taxon>
    </lineage>
</organism>
<reference evidence="1 2" key="1">
    <citation type="submission" date="2024-06" db="EMBL/GenBank/DDBJ databases">
        <authorList>
            <person name="Li F."/>
        </authorList>
    </citation>
    <scope>NUCLEOTIDE SEQUENCE [LARGE SCALE GENOMIC DNA]</scope>
    <source>
        <strain evidence="1 2">GXAS 311</strain>
    </source>
</reference>